<gene>
    <name evidence="1" type="ORF">LOY88_005778</name>
</gene>
<accession>A0ACB8UPR7</accession>
<protein>
    <submittedName>
        <fullName evidence="1">Uncharacterized protein</fullName>
    </submittedName>
</protein>
<evidence type="ECO:0000313" key="1">
    <source>
        <dbReference type="EMBL" id="KAI2382733.1"/>
    </source>
</evidence>
<sequence length="489" mass="54737">MIVFAYPTSAQIHSPLIRDWFMSAPETLTAWDFTPVLDLLHSFKLEPHQEHPHVLQRSPNDRFDAGPDEAIPSADLDRRFDDCRLGDFGAIWSALSQSYSRNSEGELLSLKERHNSLEHRAFTPVVDRQTIPTEGKKVLLRKAVFQTDEVDLKSISHPRVRILKNSDAPRAQQQAVTPITPPKAAVSQGPKPAFFTYQSPPPPLKSYKRSTLKNKFNVAPKLKGSASDRKLDLIRLLTENHTMQGQYLANPKLHDPVFSTLNVHSSGIHVFVDISNVMVGFHDCIKIARGIPTTARVPRLPLSFHNLSLVLERGRAVRKRVLVGSDRFSAINEAEKLGYEASILARVQKGRETTSRKRGAPSSKEQSGAGSDSTGPQDQSSGSESGEVVQEKWVEQAVDEILHLKILESIIDSKPATIVLVTGDAAKAEYSDGFMKMVERALNKGWNVELVCFSCTLSRAYNRREFRSKWGERFTIVNLDIYAEHVLDM</sequence>
<reference evidence="1" key="1">
    <citation type="journal article" date="2022" name="bioRxiv">
        <title>Population genetic analysis of Ophidiomyces ophidiicola, the causative agent of snake fungal disease, indicates recent introductions to the USA.</title>
        <authorList>
            <person name="Ladner J.T."/>
            <person name="Palmer J.M."/>
            <person name="Ettinger C.L."/>
            <person name="Stajich J.E."/>
            <person name="Farrell T.M."/>
            <person name="Glorioso B.M."/>
            <person name="Lawson B."/>
            <person name="Price S.J."/>
            <person name="Stengle A.G."/>
            <person name="Grear D.A."/>
            <person name="Lorch J.M."/>
        </authorList>
    </citation>
    <scope>NUCLEOTIDE SEQUENCE</scope>
    <source>
        <strain evidence="1">NWHC 24266-5</strain>
    </source>
</reference>
<comment type="caution">
    <text evidence="1">The sequence shown here is derived from an EMBL/GenBank/DDBJ whole genome shotgun (WGS) entry which is preliminary data.</text>
</comment>
<name>A0ACB8UPR7_9EURO</name>
<proteinExistence type="predicted"/>
<organism evidence="1">
    <name type="scientific">Ophidiomyces ophidiicola</name>
    <dbReference type="NCBI Taxonomy" id="1387563"/>
    <lineage>
        <taxon>Eukaryota</taxon>
        <taxon>Fungi</taxon>
        <taxon>Dikarya</taxon>
        <taxon>Ascomycota</taxon>
        <taxon>Pezizomycotina</taxon>
        <taxon>Eurotiomycetes</taxon>
        <taxon>Eurotiomycetidae</taxon>
        <taxon>Onygenales</taxon>
        <taxon>Onygenaceae</taxon>
        <taxon>Ophidiomyces</taxon>
    </lineage>
</organism>
<dbReference type="EMBL" id="JALBCA010000111">
    <property type="protein sequence ID" value="KAI2382733.1"/>
    <property type="molecule type" value="Genomic_DNA"/>
</dbReference>